<feature type="domain" description="DUF1254" evidence="2">
    <location>
        <begin position="44"/>
        <end position="173"/>
    </location>
</feature>
<keyword evidence="4" id="KW-1185">Reference proteome</keyword>
<evidence type="ECO:0000259" key="1">
    <source>
        <dbReference type="Pfam" id="PF06742"/>
    </source>
</evidence>
<dbReference type="PANTHER" id="PTHR36509">
    <property type="entry name" value="BLL3101 PROTEIN"/>
    <property type="match status" value="1"/>
</dbReference>
<dbReference type="SUPFAM" id="SSF160935">
    <property type="entry name" value="VPA0735-like"/>
    <property type="match status" value="1"/>
</dbReference>
<reference evidence="3 4" key="1">
    <citation type="journal article" date="2019" name="Int. J. Syst. Evol. Microbiol.">
        <title>The Global Catalogue of Microorganisms (GCM) 10K type strain sequencing project: providing services to taxonomists for standard genome sequencing and annotation.</title>
        <authorList>
            <consortium name="The Broad Institute Genomics Platform"/>
            <consortium name="The Broad Institute Genome Sequencing Center for Infectious Disease"/>
            <person name="Wu L."/>
            <person name="Ma J."/>
        </authorList>
    </citation>
    <scope>NUCLEOTIDE SEQUENCE [LARGE SCALE GENOMIC DNA]</scope>
    <source>
        <strain evidence="3 4">JCM 14559</strain>
    </source>
</reference>
<name>A0ABN2XI47_9ACTN</name>
<dbReference type="InterPro" id="IPR010679">
    <property type="entry name" value="DUF1254"/>
</dbReference>
<dbReference type="EMBL" id="BAAANS010000044">
    <property type="protein sequence ID" value="GAA2112762.1"/>
    <property type="molecule type" value="Genomic_DNA"/>
</dbReference>
<accession>A0ABN2XI47</accession>
<dbReference type="InterPro" id="IPR010621">
    <property type="entry name" value="DUF1214"/>
</dbReference>
<comment type="caution">
    <text evidence="3">The sequence shown here is derived from an EMBL/GenBank/DDBJ whole genome shotgun (WGS) entry which is preliminary data.</text>
</comment>
<evidence type="ECO:0000313" key="4">
    <source>
        <dbReference type="Proteomes" id="UP001500897"/>
    </source>
</evidence>
<dbReference type="Proteomes" id="UP001500897">
    <property type="component" value="Unassembled WGS sequence"/>
</dbReference>
<feature type="domain" description="DUF1214" evidence="1">
    <location>
        <begin position="310"/>
        <end position="416"/>
    </location>
</feature>
<proteinExistence type="predicted"/>
<evidence type="ECO:0000313" key="3">
    <source>
        <dbReference type="EMBL" id="GAA2112762.1"/>
    </source>
</evidence>
<dbReference type="Gene3D" id="2.60.40.1610">
    <property type="entry name" value="Domain of unknown function DUF1254"/>
    <property type="match status" value="1"/>
</dbReference>
<dbReference type="PANTHER" id="PTHR36509:SF2">
    <property type="entry name" value="BLL3101 PROTEIN"/>
    <property type="match status" value="1"/>
</dbReference>
<dbReference type="Pfam" id="PF06742">
    <property type="entry name" value="DUF1214"/>
    <property type="match status" value="1"/>
</dbReference>
<dbReference type="InterPro" id="IPR037050">
    <property type="entry name" value="DUF1254_sf"/>
</dbReference>
<dbReference type="Pfam" id="PF06863">
    <property type="entry name" value="DUF1254"/>
    <property type="match status" value="1"/>
</dbReference>
<protein>
    <submittedName>
        <fullName evidence="3">DUF1254 domain-containing protein</fullName>
    </submittedName>
</protein>
<gene>
    <name evidence="3" type="ORF">GCM10009759_55830</name>
</gene>
<dbReference type="RefSeq" id="WP_344555848.1">
    <property type="nucleotide sequence ID" value="NZ_BAAANS010000044.1"/>
</dbReference>
<dbReference type="InterPro" id="IPR037049">
    <property type="entry name" value="DUF1214_C_sf"/>
</dbReference>
<dbReference type="Gene3D" id="2.60.120.600">
    <property type="entry name" value="Domain of unknown function DUF1214, C-terminal domain"/>
    <property type="match status" value="1"/>
</dbReference>
<sequence>MMSDDLRTLAHEAYVYLYPLVTMDVTRRQAVSAPPGDKPLFGPPNEFHHLREFPPAEFRSVVRPNFDTLYSSAWLDLTAGPVALHVSDTGGRYFMVPLLDMWTDVFATLGPRTTGSGDQDYLVVGPDHEGELPAAARVLRAPTPHVWVIGRIQTNGPADYEKVRRIQDGLTLEALHPVEHPVDPAVDAVTDPLATVNGFTAVEFFTRACRALADNPPHPTDFSVLARIAPLGIVPGRDFDPDRFTDPDLAALEAGAVSARKAILSPLDTIATPVNGWRVSAETMGVYGNAYFKRAAIAAIGLGANPPEDAIYPVLATDADGEPVTGEHDYLLHFPADGLPPVDAFWSLTMYDAEGFQVANGIDRFALGDRDPLVYGADGSLDLLISHRDPGPDKRANWLPAPTGPLGLTLRLYAPRPAALNGRWAPPAVRRIG</sequence>
<organism evidence="3 4">
    <name type="scientific">Kitasatospora saccharophila</name>
    <dbReference type="NCBI Taxonomy" id="407973"/>
    <lineage>
        <taxon>Bacteria</taxon>
        <taxon>Bacillati</taxon>
        <taxon>Actinomycetota</taxon>
        <taxon>Actinomycetes</taxon>
        <taxon>Kitasatosporales</taxon>
        <taxon>Streptomycetaceae</taxon>
        <taxon>Kitasatospora</taxon>
    </lineage>
</organism>
<evidence type="ECO:0000259" key="2">
    <source>
        <dbReference type="Pfam" id="PF06863"/>
    </source>
</evidence>